<accession>A0A7W4YFS4</accession>
<dbReference type="AlphaFoldDB" id="A0A7W4YFS4"/>
<evidence type="ECO:0000313" key="1">
    <source>
        <dbReference type="EMBL" id="MBB2957301.1"/>
    </source>
</evidence>
<keyword evidence="2" id="KW-1185">Reference proteome</keyword>
<dbReference type="EMBL" id="JACHWJ010000001">
    <property type="protein sequence ID" value="MBB2957301.1"/>
    <property type="molecule type" value="Genomic_DNA"/>
</dbReference>
<reference evidence="1 2" key="1">
    <citation type="submission" date="2020-08" db="EMBL/GenBank/DDBJ databases">
        <title>Sequencing the genomes of 1000 actinobacteria strains.</title>
        <authorList>
            <person name="Klenk H.-P."/>
        </authorList>
    </citation>
    <scope>NUCLEOTIDE SEQUENCE [LARGE SCALE GENOMIC DNA]</scope>
    <source>
        <strain evidence="1 2">DSM 20419</strain>
    </source>
</reference>
<dbReference type="RefSeq" id="WP_183623885.1">
    <property type="nucleotide sequence ID" value="NZ_JACHWJ010000001.1"/>
</dbReference>
<proteinExistence type="predicted"/>
<evidence type="ECO:0000313" key="2">
    <source>
        <dbReference type="Proteomes" id="UP000545286"/>
    </source>
</evidence>
<protein>
    <submittedName>
        <fullName evidence="1">Uncharacterized protein</fullName>
    </submittedName>
</protein>
<name>A0A7W4YFS4_9MICO</name>
<dbReference type="Proteomes" id="UP000545286">
    <property type="component" value="Unassembled WGS sequence"/>
</dbReference>
<comment type="caution">
    <text evidence="1">The sequence shown here is derived from an EMBL/GenBank/DDBJ whole genome shotgun (WGS) entry which is preliminary data.</text>
</comment>
<sequence length="64" mass="7618">MKWIIRRNPQTRLWRLFEPIGQMPCSEHGFHPAYFEHGPFRTWDEAFAPVWAETLLDEALEACS</sequence>
<organism evidence="1 2">
    <name type="scientific">Pseudoclavibacter helvolus</name>
    <dbReference type="NCBI Taxonomy" id="255205"/>
    <lineage>
        <taxon>Bacteria</taxon>
        <taxon>Bacillati</taxon>
        <taxon>Actinomycetota</taxon>
        <taxon>Actinomycetes</taxon>
        <taxon>Micrococcales</taxon>
        <taxon>Microbacteriaceae</taxon>
        <taxon>Pseudoclavibacter</taxon>
    </lineage>
</organism>
<gene>
    <name evidence="1" type="ORF">FHX72_001413</name>
</gene>